<evidence type="ECO:0000256" key="10">
    <source>
        <dbReference type="ARBA" id="ARBA00022884"/>
    </source>
</evidence>
<dbReference type="GO" id="GO:0002161">
    <property type="term" value="F:aminoacyl-tRNA deacylase activity"/>
    <property type="evidence" value="ECO:0007669"/>
    <property type="project" value="TreeGrafter"/>
</dbReference>
<feature type="compositionally biased region" description="Basic and acidic residues" evidence="15">
    <location>
        <begin position="12"/>
        <end position="22"/>
    </location>
</feature>
<evidence type="ECO:0000256" key="13">
    <source>
        <dbReference type="ARBA" id="ARBA00032577"/>
    </source>
</evidence>
<dbReference type="FunFam" id="3.30.980.10:FF:000004">
    <property type="entry name" value="Alanine--tRNA ligase, cytoplasmic"/>
    <property type="match status" value="1"/>
</dbReference>
<dbReference type="Gene3D" id="3.30.980.10">
    <property type="entry name" value="Threonyl-trna Synthetase, Chain A, domain 2"/>
    <property type="match status" value="1"/>
</dbReference>
<dbReference type="PANTHER" id="PTHR11777">
    <property type="entry name" value="ALANYL-TRNA SYNTHETASE"/>
    <property type="match status" value="1"/>
</dbReference>
<keyword evidence="5 17" id="KW-0436">Ligase</keyword>
<dbReference type="eggNOG" id="COG0013">
    <property type="taxonomic scope" value="Bacteria"/>
</dbReference>
<comment type="similarity">
    <text evidence="1">Belongs to the class-II aminoacyl-tRNA synthetase family.</text>
</comment>
<dbReference type="InterPro" id="IPR018163">
    <property type="entry name" value="Thr/Ala-tRNA-synth_IIc_edit"/>
</dbReference>
<dbReference type="STRING" id="319236.BST91_07065"/>
<proteinExistence type="inferred from homology"/>
<reference evidence="17" key="1">
    <citation type="journal article" date="2014" name="Genome Announc.">
        <title>Draft Genome Sequences of Marine Flavobacterium Nonlabens Strains NR17, NR24, NR27, NR32, NR33, and Ara13.</title>
        <authorList>
            <person name="Nakanishi M."/>
            <person name="Meirelles P."/>
            <person name="Suzuki R."/>
            <person name="Takatani N."/>
            <person name="Mino S."/>
            <person name="Suda W."/>
            <person name="Oshima K."/>
            <person name="Hattori M."/>
            <person name="Ohkuma M."/>
            <person name="Hosokawa M."/>
            <person name="Miyashita K."/>
            <person name="Thompson F.L."/>
            <person name="Niwa A."/>
            <person name="Sawabe T."/>
            <person name="Sawabe T."/>
        </authorList>
    </citation>
    <scope>NUCLEOTIDE SEQUENCE [LARGE SCALE GENOMIC DNA]</scope>
    <source>
        <strain evidence="17">JCM 19294</strain>
    </source>
</reference>
<keyword evidence="4" id="KW-0820">tRNA-binding</keyword>
<evidence type="ECO:0000256" key="2">
    <source>
        <dbReference type="ARBA" id="ARBA00013168"/>
    </source>
</evidence>
<feature type="region of interest" description="Disordered" evidence="15">
    <location>
        <begin position="1"/>
        <end position="26"/>
    </location>
</feature>
<keyword evidence="8" id="KW-0862">Zinc</keyword>
<evidence type="ECO:0000256" key="3">
    <source>
        <dbReference type="ARBA" id="ARBA00017959"/>
    </source>
</evidence>
<organism evidence="17 18">
    <name type="scientific">Nonlabens tegetincola</name>
    <dbReference type="NCBI Taxonomy" id="323273"/>
    <lineage>
        <taxon>Bacteria</taxon>
        <taxon>Pseudomonadati</taxon>
        <taxon>Bacteroidota</taxon>
        <taxon>Flavobacteriia</taxon>
        <taxon>Flavobacteriales</taxon>
        <taxon>Flavobacteriaceae</taxon>
        <taxon>Nonlabens</taxon>
    </lineage>
</organism>
<dbReference type="SMART" id="SM00863">
    <property type="entry name" value="tRNA_SAD"/>
    <property type="match status" value="1"/>
</dbReference>
<evidence type="ECO:0000256" key="15">
    <source>
        <dbReference type="SAM" id="MobiDB-lite"/>
    </source>
</evidence>
<keyword evidence="14" id="KW-0175">Coiled coil</keyword>
<evidence type="ECO:0000256" key="1">
    <source>
        <dbReference type="ARBA" id="ARBA00008226"/>
    </source>
</evidence>
<evidence type="ECO:0000256" key="4">
    <source>
        <dbReference type="ARBA" id="ARBA00022555"/>
    </source>
</evidence>
<evidence type="ECO:0000256" key="5">
    <source>
        <dbReference type="ARBA" id="ARBA00022598"/>
    </source>
</evidence>
<dbReference type="SUPFAM" id="SSF50447">
    <property type="entry name" value="Translation proteins"/>
    <property type="match status" value="1"/>
</dbReference>
<dbReference type="EC" id="6.1.1.7" evidence="2"/>
<evidence type="ECO:0000256" key="8">
    <source>
        <dbReference type="ARBA" id="ARBA00022833"/>
    </source>
</evidence>
<keyword evidence="7" id="KW-0547">Nucleotide-binding</keyword>
<dbReference type="InterPro" id="IPR018164">
    <property type="entry name" value="Ala-tRNA-synth_IIc_N"/>
</dbReference>
<sequence>MDEEGFTAALKKQQESSRKASETETSDWVILGDDDTQEFIGYDKLDAKVRISKYRKVTTKKDGDRYQLVFNMTPFYGESGGQTGDKGYIEGVNGDTVYIIDTKKENGQTVHITKNLPKELGGTFIVQVDQKQRFRTSANHTATHLLHQGLRKILGTHVEQKGSMVRSASLRFDFSHFSKVTIEELKQVEDFVNARIAEQLQLEENRNNTYEDAIKDGAIGLFGEKYGDVVRTIKFGSSYELCGGTHVKNTSDVWHFKITNESAVAAGIRRIEAITGDAVKDFFYDQSKHFEQIKALLKNAKEPVTAIQSLQEENSNLKKEIEELKKAKAGNLKQELIDSAEDINGVQFIASKTDLDAKSVKDLAFSIDQEITNLFLIIGSNTGDKATLTVIISKDLVDQKKLNAGQIVRELGKFIQGGGGGQPHFATAGGKNPAGIDQALQAARELLN</sequence>
<gene>
    <name evidence="17" type="ORF">JCM19294_934</name>
</gene>
<dbReference type="GO" id="GO:0006419">
    <property type="term" value="P:alanyl-tRNA aminoacylation"/>
    <property type="evidence" value="ECO:0007669"/>
    <property type="project" value="InterPro"/>
</dbReference>
<evidence type="ECO:0000256" key="11">
    <source>
        <dbReference type="ARBA" id="ARBA00022917"/>
    </source>
</evidence>
<dbReference type="Pfam" id="PF01411">
    <property type="entry name" value="tRNA-synt_2c"/>
    <property type="match status" value="1"/>
</dbReference>
<dbReference type="GO" id="GO:0000049">
    <property type="term" value="F:tRNA binding"/>
    <property type="evidence" value="ECO:0007669"/>
    <property type="project" value="UniProtKB-KW"/>
</dbReference>
<dbReference type="EMBL" id="BBML01000010">
    <property type="protein sequence ID" value="GAK98300.1"/>
    <property type="molecule type" value="Genomic_DNA"/>
</dbReference>
<keyword evidence="10" id="KW-0694">RNA-binding</keyword>
<evidence type="ECO:0000256" key="14">
    <source>
        <dbReference type="SAM" id="Coils"/>
    </source>
</evidence>
<evidence type="ECO:0000256" key="6">
    <source>
        <dbReference type="ARBA" id="ARBA00022723"/>
    </source>
</evidence>
<evidence type="ECO:0000313" key="17">
    <source>
        <dbReference type="EMBL" id="GAK98300.1"/>
    </source>
</evidence>
<dbReference type="InterPro" id="IPR050058">
    <property type="entry name" value="Ala-tRNA_ligase"/>
</dbReference>
<dbReference type="Proteomes" id="UP000029221">
    <property type="component" value="Unassembled WGS sequence"/>
</dbReference>
<dbReference type="PROSITE" id="PS50860">
    <property type="entry name" value="AA_TRNA_LIGASE_II_ALA"/>
    <property type="match status" value="1"/>
</dbReference>
<name>A0A090Q5K2_9FLAO</name>
<dbReference type="Pfam" id="PF02272">
    <property type="entry name" value="DHHA1"/>
    <property type="match status" value="1"/>
</dbReference>
<dbReference type="AlphaFoldDB" id="A0A090Q5K2"/>
<evidence type="ECO:0000256" key="12">
    <source>
        <dbReference type="ARBA" id="ARBA00023146"/>
    </source>
</evidence>
<dbReference type="InterPro" id="IPR018165">
    <property type="entry name" value="Ala-tRNA-synth_IIc_core"/>
</dbReference>
<keyword evidence="6" id="KW-0479">Metal-binding</keyword>
<dbReference type="GO" id="GO:0004813">
    <property type="term" value="F:alanine-tRNA ligase activity"/>
    <property type="evidence" value="ECO:0007669"/>
    <property type="project" value="UniProtKB-EC"/>
</dbReference>
<evidence type="ECO:0000256" key="7">
    <source>
        <dbReference type="ARBA" id="ARBA00022741"/>
    </source>
</evidence>
<comment type="caution">
    <text evidence="17">The sequence shown here is derived from an EMBL/GenBank/DDBJ whole genome shotgun (WGS) entry which is preliminary data.</text>
</comment>
<dbReference type="InterPro" id="IPR009000">
    <property type="entry name" value="Transl_B-barrel_sf"/>
</dbReference>
<keyword evidence="9" id="KW-0067">ATP-binding</keyword>
<accession>A0A090Q5K2</accession>
<dbReference type="PANTHER" id="PTHR11777:SF9">
    <property type="entry name" value="ALANINE--TRNA LIGASE, CYTOPLASMIC"/>
    <property type="match status" value="1"/>
</dbReference>
<dbReference type="GO" id="GO:0046872">
    <property type="term" value="F:metal ion binding"/>
    <property type="evidence" value="ECO:0007669"/>
    <property type="project" value="UniProtKB-KW"/>
</dbReference>
<dbReference type="Gene3D" id="3.10.310.40">
    <property type="match status" value="1"/>
</dbReference>
<feature type="domain" description="Alanyl-transfer RNA synthetases family profile" evidence="16">
    <location>
        <begin position="1"/>
        <end position="285"/>
    </location>
</feature>
<dbReference type="InterPro" id="IPR012947">
    <property type="entry name" value="tRNA_SAD"/>
</dbReference>
<evidence type="ECO:0000256" key="9">
    <source>
        <dbReference type="ARBA" id="ARBA00022840"/>
    </source>
</evidence>
<keyword evidence="18" id="KW-1185">Reference proteome</keyword>
<evidence type="ECO:0000259" key="16">
    <source>
        <dbReference type="PROSITE" id="PS50860"/>
    </source>
</evidence>
<feature type="coiled-coil region" evidence="14">
    <location>
        <begin position="307"/>
        <end position="334"/>
    </location>
</feature>
<dbReference type="Gene3D" id="2.40.30.130">
    <property type="match status" value="1"/>
</dbReference>
<dbReference type="GO" id="GO:0005524">
    <property type="term" value="F:ATP binding"/>
    <property type="evidence" value="ECO:0007669"/>
    <property type="project" value="UniProtKB-KW"/>
</dbReference>
<evidence type="ECO:0000313" key="18">
    <source>
        <dbReference type="Proteomes" id="UP000029221"/>
    </source>
</evidence>
<keyword evidence="11" id="KW-0648">Protein biosynthesis</keyword>
<dbReference type="SUPFAM" id="SSF55186">
    <property type="entry name" value="ThrRS/AlaRS common domain"/>
    <property type="match status" value="1"/>
</dbReference>
<dbReference type="Gene3D" id="3.30.54.20">
    <property type="match status" value="1"/>
</dbReference>
<keyword evidence="12 17" id="KW-0030">Aminoacyl-tRNA synthetase</keyword>
<dbReference type="FunFam" id="3.10.310.40:FF:000001">
    <property type="entry name" value="Alanine--tRNA ligase"/>
    <property type="match status" value="1"/>
</dbReference>
<dbReference type="InterPro" id="IPR003156">
    <property type="entry name" value="DHHA1_dom"/>
</dbReference>
<protein>
    <recommendedName>
        <fullName evidence="3">Alanine--tRNA ligase</fullName>
        <ecNumber evidence="2">6.1.1.7</ecNumber>
    </recommendedName>
    <alternativeName>
        <fullName evidence="13">Alanyl-tRNA synthetase</fullName>
    </alternativeName>
</protein>
<dbReference type="Pfam" id="PF07973">
    <property type="entry name" value="tRNA_SAD"/>
    <property type="match status" value="1"/>
</dbReference>